<name>S7W6L6_SPRLO</name>
<proteinExistence type="predicted"/>
<gene>
    <name evidence="2" type="ORF">SLOPH_1158</name>
</gene>
<dbReference type="HOGENOM" id="CLU_503600_0_0_1"/>
<dbReference type="InParanoid" id="S7W6L6"/>
<accession>S7W6L6</accession>
<dbReference type="VEuPathDB" id="MicrosporidiaDB:SLOPH_1158"/>
<feature type="coiled-coil region" evidence="1">
    <location>
        <begin position="136"/>
        <end position="194"/>
    </location>
</feature>
<protein>
    <submittedName>
        <fullName evidence="2">Uncharacterized protein</fullName>
    </submittedName>
</protein>
<reference evidence="3" key="1">
    <citation type="journal article" date="2013" name="PLoS Genet.">
        <title>The genome of Spraguea lophii and the basis of host-microsporidian interactions.</title>
        <authorList>
            <person name="Campbell S.E."/>
            <person name="Williams T.A."/>
            <person name="Yousuf A."/>
            <person name="Soanes D.M."/>
            <person name="Paszkiewicz K.H."/>
            <person name="Williams B.A.P."/>
        </authorList>
    </citation>
    <scope>NUCLEOTIDE SEQUENCE [LARGE SCALE GENOMIC DNA]</scope>
    <source>
        <strain evidence="3">42_110</strain>
    </source>
</reference>
<sequence length="541" mass="64786">MLISRVTPHPKHTIRLFLNILLFYCIKISTMKHNTDKIKEITFKEFPLSEIYELKTKFIKLECTINKIMKNNIKDKEYVMDMYISLSRKLKSCLGQEYSIIINAENNDNSYMEFINAMKNKHANICFSKKILFPIENKIKEEIKNLKKNLKKINRKHHSTSPDLISPDINRNRKEELKEQINNNKNKFEKVKNFKNTIEKELDATIKKICNKIYNDMKISYIHCEEEIKKHETKLDIYLCECISQFKQFDDTIEADNKHILKKIIKKQHHLKYSVLKELMNIITNKVDLKHSQQNTISSCKNDNLDIIINILNPQGNIINEKLKEINTKYDNFLYDLYKNLEKKISVENEMLHLFYKITEKSLNECKNTVSNSLSIICATMKKECKYRMIKKNMDIYFKQYFQYIDMLENNSTDKITMILKEIKNKIKILTLSQYKLLKAIKLNICNEVENEYSDRYIHKTINNMKYILNSRIKKNKQKEEKIELHHFIKEFKGALQIVKQYITGEINEYPTNFFVKIFGNEGMEILNHLFYYIEERRIIN</sequence>
<keyword evidence="3" id="KW-1185">Reference proteome</keyword>
<evidence type="ECO:0000313" key="3">
    <source>
        <dbReference type="Proteomes" id="UP000014978"/>
    </source>
</evidence>
<dbReference type="Proteomes" id="UP000014978">
    <property type="component" value="Unassembled WGS sequence"/>
</dbReference>
<evidence type="ECO:0000313" key="2">
    <source>
        <dbReference type="EMBL" id="EPR78436.1"/>
    </source>
</evidence>
<organism evidence="2 3">
    <name type="scientific">Spraguea lophii (strain 42_110)</name>
    <name type="common">Microsporidian parasite</name>
    <dbReference type="NCBI Taxonomy" id="1358809"/>
    <lineage>
        <taxon>Eukaryota</taxon>
        <taxon>Fungi</taxon>
        <taxon>Fungi incertae sedis</taxon>
        <taxon>Microsporidia</taxon>
        <taxon>Spragueidae</taxon>
        <taxon>Spraguea</taxon>
    </lineage>
</organism>
<dbReference type="EMBL" id="ATCN01000786">
    <property type="protein sequence ID" value="EPR78436.1"/>
    <property type="molecule type" value="Genomic_DNA"/>
</dbReference>
<dbReference type="AlphaFoldDB" id="S7W6L6"/>
<keyword evidence="1" id="KW-0175">Coiled coil</keyword>
<evidence type="ECO:0000256" key="1">
    <source>
        <dbReference type="SAM" id="Coils"/>
    </source>
</evidence>
<comment type="caution">
    <text evidence="2">The sequence shown here is derived from an EMBL/GenBank/DDBJ whole genome shotgun (WGS) entry which is preliminary data.</text>
</comment>